<reference evidence="2" key="1">
    <citation type="submission" date="2017-11" db="EMBL/GenBank/DDBJ databases">
        <authorList>
            <person name="Lima N.C."/>
            <person name="Parody-Merino A.M."/>
            <person name="Battley P.F."/>
            <person name="Fidler A.E."/>
            <person name="Prosdocimi F."/>
        </authorList>
    </citation>
    <scope>NUCLEOTIDE SEQUENCE [LARGE SCALE GENOMIC DNA]</scope>
</reference>
<gene>
    <name evidence="1" type="ORF">llap_9304</name>
</gene>
<keyword evidence="2" id="KW-1185">Reference proteome</keyword>
<evidence type="ECO:0000313" key="1">
    <source>
        <dbReference type="EMBL" id="PKU40392.1"/>
    </source>
</evidence>
<name>A0A2I0U2Y9_LIMLA</name>
<proteinExistence type="predicted"/>
<sequence length="77" mass="8501">MFIHGHLSPACLDELLSENVPNLEAQKRGERREEGEQIYDSQCPGLPVLVSASPAEIMGVWGTKNGDRRRRQKGGSP</sequence>
<dbReference type="EMBL" id="KZ506284">
    <property type="protein sequence ID" value="PKU40392.1"/>
    <property type="molecule type" value="Genomic_DNA"/>
</dbReference>
<dbReference type="AlphaFoldDB" id="A0A2I0U2Y9"/>
<reference evidence="2" key="2">
    <citation type="submission" date="2017-12" db="EMBL/GenBank/DDBJ databases">
        <title>Genome sequence of the Bar-tailed Godwit (Limosa lapponica baueri).</title>
        <authorList>
            <person name="Lima N.C.B."/>
            <person name="Parody-Merino A.M."/>
            <person name="Battley P.F."/>
            <person name="Fidler A.E."/>
            <person name="Prosdocimi F."/>
        </authorList>
    </citation>
    <scope>NUCLEOTIDE SEQUENCE [LARGE SCALE GENOMIC DNA]</scope>
</reference>
<accession>A0A2I0U2Y9</accession>
<protein>
    <submittedName>
        <fullName evidence="1">Uncharacterized protein</fullName>
    </submittedName>
</protein>
<organism evidence="1 2">
    <name type="scientific">Limosa lapponica baueri</name>
    <dbReference type="NCBI Taxonomy" id="1758121"/>
    <lineage>
        <taxon>Eukaryota</taxon>
        <taxon>Metazoa</taxon>
        <taxon>Chordata</taxon>
        <taxon>Craniata</taxon>
        <taxon>Vertebrata</taxon>
        <taxon>Euteleostomi</taxon>
        <taxon>Archelosauria</taxon>
        <taxon>Archosauria</taxon>
        <taxon>Dinosauria</taxon>
        <taxon>Saurischia</taxon>
        <taxon>Theropoda</taxon>
        <taxon>Coelurosauria</taxon>
        <taxon>Aves</taxon>
        <taxon>Neognathae</taxon>
        <taxon>Neoaves</taxon>
        <taxon>Charadriiformes</taxon>
        <taxon>Scolopacidae</taxon>
        <taxon>Limosa</taxon>
    </lineage>
</organism>
<dbReference type="Proteomes" id="UP000233556">
    <property type="component" value="Unassembled WGS sequence"/>
</dbReference>
<evidence type="ECO:0000313" key="2">
    <source>
        <dbReference type="Proteomes" id="UP000233556"/>
    </source>
</evidence>